<evidence type="ECO:0008006" key="3">
    <source>
        <dbReference type="Google" id="ProtNLM"/>
    </source>
</evidence>
<protein>
    <recommendedName>
        <fullName evidence="3">Secreted protein</fullName>
    </recommendedName>
</protein>
<dbReference type="EMBL" id="BAAAPO010000010">
    <property type="protein sequence ID" value="GAA1783496.1"/>
    <property type="molecule type" value="Genomic_DNA"/>
</dbReference>
<gene>
    <name evidence="1" type="ORF">GCM10009811_06080</name>
</gene>
<accession>A0ABN2LCN8</accession>
<evidence type="ECO:0000313" key="2">
    <source>
        <dbReference type="Proteomes" id="UP001499938"/>
    </source>
</evidence>
<reference evidence="1 2" key="1">
    <citation type="journal article" date="2019" name="Int. J. Syst. Evol. Microbiol.">
        <title>The Global Catalogue of Microorganisms (GCM) 10K type strain sequencing project: providing services to taxonomists for standard genome sequencing and annotation.</title>
        <authorList>
            <consortium name="The Broad Institute Genomics Platform"/>
            <consortium name="The Broad Institute Genome Sequencing Center for Infectious Disease"/>
            <person name="Wu L."/>
            <person name="Ma J."/>
        </authorList>
    </citation>
    <scope>NUCLEOTIDE SEQUENCE [LARGE SCALE GENOMIC DNA]</scope>
    <source>
        <strain evidence="1 2">JCM 15592</strain>
    </source>
</reference>
<dbReference type="Proteomes" id="UP001499938">
    <property type="component" value="Unassembled WGS sequence"/>
</dbReference>
<comment type="caution">
    <text evidence="1">The sequence shown here is derived from an EMBL/GenBank/DDBJ whole genome shotgun (WGS) entry which is preliminary data.</text>
</comment>
<proteinExistence type="predicted"/>
<name>A0ABN2LCN8_9MICO</name>
<organism evidence="1 2">
    <name type="scientific">Nostocoides veronense</name>
    <dbReference type="NCBI Taxonomy" id="330836"/>
    <lineage>
        <taxon>Bacteria</taxon>
        <taxon>Bacillati</taxon>
        <taxon>Actinomycetota</taxon>
        <taxon>Actinomycetes</taxon>
        <taxon>Micrococcales</taxon>
        <taxon>Intrasporangiaceae</taxon>
        <taxon>Nostocoides</taxon>
    </lineage>
</organism>
<evidence type="ECO:0000313" key="1">
    <source>
        <dbReference type="EMBL" id="GAA1783496.1"/>
    </source>
</evidence>
<keyword evidence="2" id="KW-1185">Reference proteome</keyword>
<sequence length="61" mass="6716">MVVVLLIVEPAVASCSTWWFAGVMVPRLSVGDIARHSAADLLACKRTMHNAQAFLVRDYLD</sequence>